<protein>
    <submittedName>
        <fullName evidence="3">Nucleotidyltransferase</fullName>
    </submittedName>
</protein>
<accession>A0A9Q9T5E2</accession>
<evidence type="ECO:0000313" key="3">
    <source>
        <dbReference type="EMBL" id="UYC82774.1"/>
    </source>
</evidence>
<geneLocation type="plasmid" evidence="3 4">
    <name>unnamed</name>
</geneLocation>
<dbReference type="CDD" id="cd05400">
    <property type="entry name" value="NT_2-5OAS_ClassI-CCAase"/>
    <property type="match status" value="1"/>
</dbReference>
<evidence type="ECO:0000313" key="4">
    <source>
        <dbReference type="Proteomes" id="UP001062223"/>
    </source>
</evidence>
<keyword evidence="3" id="KW-0614">Plasmid</keyword>
<dbReference type="KEGG" id="cpoi:OE229_17745"/>
<dbReference type="RefSeq" id="WP_111040491.1">
    <property type="nucleotide sequence ID" value="NZ_CP106880.1"/>
</dbReference>
<evidence type="ECO:0000256" key="2">
    <source>
        <dbReference type="SAM" id="MobiDB-lite"/>
    </source>
</evidence>
<dbReference type="AlphaFoldDB" id="A0A9Q9T5E2"/>
<evidence type="ECO:0000256" key="1">
    <source>
        <dbReference type="ARBA" id="ARBA00023118"/>
    </source>
</evidence>
<dbReference type="GO" id="GO:0016779">
    <property type="term" value="F:nucleotidyltransferase activity"/>
    <property type="evidence" value="ECO:0007669"/>
    <property type="project" value="InterPro"/>
</dbReference>
<proteinExistence type="predicted"/>
<sequence length="327" mass="36831">MKLAAHFDTLLTDRVNLSASRLQSLENRAGSIYAALNRDETLGPMVHDMSQQGSWAQKTIINPSGGRDFDADFTLHLADDSSWTPKDYLNATRKALNDHHDYTGMTLNRKTRCVRVLYANDFHVDVVPSIERGGVRHIANYDDNIWEPTNPSGFTTWMQAKDADTHGNLRKVIRLFKWVRDNRNSFNGVRSILLTTMLGDRVSSANEIHDSGYYADLPSSFFHLVNDLDAYVWARENKPSVTDPSGTGLTFDHRWTQETYANFRQRLHTIADTTTQAYESTDKDESVELWQSLFGPGFKEAGVSTGRQRFGKPEESAASSFIAGRAG</sequence>
<gene>
    <name evidence="3" type="ORF">OE229_17745</name>
</gene>
<dbReference type="EMBL" id="CP106880">
    <property type="protein sequence ID" value="UYC82774.1"/>
    <property type="molecule type" value="Genomic_DNA"/>
</dbReference>
<name>A0A9Q9T5E2_9MICO</name>
<dbReference type="Pfam" id="PF18144">
    <property type="entry name" value="SMODS"/>
    <property type="match status" value="1"/>
</dbReference>
<dbReference type="InterPro" id="IPR006116">
    <property type="entry name" value="NT_2-5OAS_ClassI-CCAase"/>
</dbReference>
<dbReference type="Proteomes" id="UP001062223">
    <property type="component" value="Plasmid unnamed"/>
</dbReference>
<dbReference type="GO" id="GO:0051607">
    <property type="term" value="P:defense response to virus"/>
    <property type="evidence" value="ECO:0007669"/>
    <property type="project" value="UniProtKB-KW"/>
</dbReference>
<keyword evidence="1" id="KW-0051">Antiviral defense</keyword>
<organism evidence="3 4">
    <name type="scientific">Curtobacterium poinsettiae</name>
    <dbReference type="NCBI Taxonomy" id="159612"/>
    <lineage>
        <taxon>Bacteria</taxon>
        <taxon>Bacillati</taxon>
        <taxon>Actinomycetota</taxon>
        <taxon>Actinomycetes</taxon>
        <taxon>Micrococcales</taxon>
        <taxon>Microbacteriaceae</taxon>
        <taxon>Curtobacterium</taxon>
    </lineage>
</organism>
<feature type="region of interest" description="Disordered" evidence="2">
    <location>
        <begin position="303"/>
        <end position="327"/>
    </location>
</feature>
<reference evidence="3" key="1">
    <citation type="submission" date="2022-09" db="EMBL/GenBank/DDBJ databases">
        <title>Taxonomy of Curtobacterium flaccumfaciens.</title>
        <authorList>
            <person name="Osdaghi E."/>
            <person name="Taghavi S.M."/>
            <person name="Hamidizade M."/>
            <person name="Abachi H."/>
            <person name="Fazliarab A."/>
            <person name="Baeyen S."/>
            <person name="Portier P."/>
            <person name="Van Vaerenbergh J."/>
            <person name="Jacques M.-A."/>
        </authorList>
    </citation>
    <scope>NUCLEOTIDE SEQUENCE</scope>
    <source>
        <strain evidence="3">AGQB46</strain>
        <plasmid evidence="3">unnamed</plasmid>
    </source>
</reference>